<keyword evidence="2 6" id="KW-0812">Transmembrane</keyword>
<feature type="region of interest" description="Disordered" evidence="5">
    <location>
        <begin position="76"/>
        <end position="104"/>
    </location>
</feature>
<evidence type="ECO:0000256" key="5">
    <source>
        <dbReference type="SAM" id="MobiDB-lite"/>
    </source>
</evidence>
<name>A0ABS6JFS6_9BACI</name>
<accession>A0ABS6JFS6</accession>
<feature type="transmembrane region" description="Helical" evidence="6">
    <location>
        <begin position="37"/>
        <end position="65"/>
    </location>
</feature>
<evidence type="ECO:0000256" key="6">
    <source>
        <dbReference type="SAM" id="Phobius"/>
    </source>
</evidence>
<feature type="domain" description="Lipopolysaccharide assembly protein A" evidence="7">
    <location>
        <begin position="24"/>
        <end position="76"/>
    </location>
</feature>
<dbReference type="RefSeq" id="WP_217066689.1">
    <property type="nucleotide sequence ID" value="NZ_JAHQCS010000101.1"/>
</dbReference>
<evidence type="ECO:0000256" key="3">
    <source>
        <dbReference type="ARBA" id="ARBA00022989"/>
    </source>
</evidence>
<evidence type="ECO:0000256" key="2">
    <source>
        <dbReference type="ARBA" id="ARBA00022692"/>
    </source>
</evidence>
<dbReference type="PANTHER" id="PTHR41335:SF1">
    <property type="entry name" value="MEMBRANE PROTEIN"/>
    <property type="match status" value="1"/>
</dbReference>
<gene>
    <name evidence="8" type="ORF">KS419_12250</name>
</gene>
<evidence type="ECO:0000313" key="8">
    <source>
        <dbReference type="EMBL" id="MBU9712514.1"/>
    </source>
</evidence>
<dbReference type="EMBL" id="JAHQCS010000101">
    <property type="protein sequence ID" value="MBU9712514.1"/>
    <property type="molecule type" value="Genomic_DNA"/>
</dbReference>
<comment type="caution">
    <text evidence="8">The sequence shown here is derived from an EMBL/GenBank/DDBJ whole genome shotgun (WGS) entry which is preliminary data.</text>
</comment>
<keyword evidence="1" id="KW-1003">Cell membrane</keyword>
<reference evidence="8 9" key="1">
    <citation type="submission" date="2021-06" db="EMBL/GenBank/DDBJ databases">
        <title>Bacillus sp. RD4P76, an endophyte from a halophyte.</title>
        <authorList>
            <person name="Sun J.-Q."/>
        </authorList>
    </citation>
    <scope>NUCLEOTIDE SEQUENCE [LARGE SCALE GENOMIC DNA]</scope>
    <source>
        <strain evidence="8 9">CGMCC 1.15917</strain>
    </source>
</reference>
<organism evidence="8 9">
    <name type="scientific">Evansella tamaricis</name>
    <dbReference type="NCBI Taxonomy" id="2069301"/>
    <lineage>
        <taxon>Bacteria</taxon>
        <taxon>Bacillati</taxon>
        <taxon>Bacillota</taxon>
        <taxon>Bacilli</taxon>
        <taxon>Bacillales</taxon>
        <taxon>Bacillaceae</taxon>
        <taxon>Evansella</taxon>
    </lineage>
</organism>
<evidence type="ECO:0000256" key="4">
    <source>
        <dbReference type="ARBA" id="ARBA00023136"/>
    </source>
</evidence>
<evidence type="ECO:0000259" key="7">
    <source>
        <dbReference type="Pfam" id="PF06305"/>
    </source>
</evidence>
<proteinExistence type="predicted"/>
<dbReference type="InterPro" id="IPR010445">
    <property type="entry name" value="LapA_dom"/>
</dbReference>
<evidence type="ECO:0000313" key="9">
    <source>
        <dbReference type="Proteomes" id="UP000784880"/>
    </source>
</evidence>
<keyword evidence="4 6" id="KW-0472">Membrane</keyword>
<dbReference type="Proteomes" id="UP000784880">
    <property type="component" value="Unassembled WGS sequence"/>
</dbReference>
<dbReference type="Pfam" id="PF06305">
    <property type="entry name" value="LapA_dom"/>
    <property type="match status" value="1"/>
</dbReference>
<keyword evidence="9" id="KW-1185">Reference proteome</keyword>
<feature type="transmembrane region" description="Helical" evidence="6">
    <location>
        <begin position="7"/>
        <end position="25"/>
    </location>
</feature>
<feature type="compositionally biased region" description="Basic and acidic residues" evidence="5">
    <location>
        <begin position="88"/>
        <end position="104"/>
    </location>
</feature>
<dbReference type="PANTHER" id="PTHR41335">
    <property type="entry name" value="MEMBRANE PROTEIN-RELATED"/>
    <property type="match status" value="1"/>
</dbReference>
<evidence type="ECO:0000256" key="1">
    <source>
        <dbReference type="ARBA" id="ARBA00022475"/>
    </source>
</evidence>
<protein>
    <submittedName>
        <fullName evidence="8">DUF1049 domain-containing protein</fullName>
    </submittedName>
</protein>
<sequence>MKGQWGLIFGIVMVLIIAVFSVINVDPVEVNFLFGQAQWPLVIVIIFSVLMGGIIVGSVGMYKIYQLQREIKKLRRPKPTEIQPENESNLKNKKDSPTKERESK</sequence>
<keyword evidence="3 6" id="KW-1133">Transmembrane helix</keyword>